<dbReference type="AlphaFoldDB" id="A0A3B0WPS6"/>
<evidence type="ECO:0000313" key="6">
    <source>
        <dbReference type="EMBL" id="VAW54620.1"/>
    </source>
</evidence>
<dbReference type="GO" id="GO:0005829">
    <property type="term" value="C:cytosol"/>
    <property type="evidence" value="ECO:0007669"/>
    <property type="project" value="TreeGrafter"/>
</dbReference>
<dbReference type="InterPro" id="IPR027417">
    <property type="entry name" value="P-loop_NTPase"/>
</dbReference>
<evidence type="ECO:0000259" key="5">
    <source>
        <dbReference type="PROSITE" id="PS51709"/>
    </source>
</evidence>
<dbReference type="NCBIfam" id="NF003661">
    <property type="entry name" value="PRK05291.1-3"/>
    <property type="match status" value="1"/>
</dbReference>
<keyword evidence="4" id="KW-0342">GTP-binding</keyword>
<dbReference type="InterPro" id="IPR018948">
    <property type="entry name" value="GTP-bd_TrmE_N"/>
</dbReference>
<keyword evidence="2" id="KW-0819">tRNA processing</keyword>
<dbReference type="Gene3D" id="1.20.120.430">
    <property type="entry name" value="tRNA modification GTPase MnmE domain 2"/>
    <property type="match status" value="1"/>
</dbReference>
<dbReference type="GO" id="GO:0002098">
    <property type="term" value="P:tRNA wobble uridine modification"/>
    <property type="evidence" value="ECO:0007669"/>
    <property type="project" value="TreeGrafter"/>
</dbReference>
<evidence type="ECO:0000256" key="1">
    <source>
        <dbReference type="ARBA" id="ARBA00011043"/>
    </source>
</evidence>
<dbReference type="PROSITE" id="PS51709">
    <property type="entry name" value="G_TRME"/>
    <property type="match status" value="1"/>
</dbReference>
<dbReference type="NCBIfam" id="TIGR00450">
    <property type="entry name" value="mnmE_trmE_thdF"/>
    <property type="match status" value="1"/>
</dbReference>
<dbReference type="Gene3D" id="3.30.1360.120">
    <property type="entry name" value="Probable tRNA modification gtpase trme, domain 1"/>
    <property type="match status" value="1"/>
</dbReference>
<dbReference type="NCBIfam" id="TIGR00231">
    <property type="entry name" value="small_GTP"/>
    <property type="match status" value="1"/>
</dbReference>
<dbReference type="CDD" id="cd14858">
    <property type="entry name" value="TrmE_N"/>
    <property type="match status" value="1"/>
</dbReference>
<proteinExistence type="inferred from homology"/>
<reference evidence="6" key="1">
    <citation type="submission" date="2018-06" db="EMBL/GenBank/DDBJ databases">
        <authorList>
            <person name="Zhirakovskaya E."/>
        </authorList>
    </citation>
    <scope>NUCLEOTIDE SEQUENCE</scope>
</reference>
<dbReference type="EMBL" id="UOFD01000079">
    <property type="protein sequence ID" value="VAW54620.1"/>
    <property type="molecule type" value="Genomic_DNA"/>
</dbReference>
<dbReference type="HAMAP" id="MF_00379">
    <property type="entry name" value="GTPase_MnmE"/>
    <property type="match status" value="1"/>
</dbReference>
<dbReference type="CDD" id="cd04164">
    <property type="entry name" value="trmE"/>
    <property type="match status" value="1"/>
</dbReference>
<comment type="similarity">
    <text evidence="1">Belongs to the TRAFAC class TrmE-Era-EngA-EngB-Septin-like GTPase superfamily. TrmE GTPase family.</text>
</comment>
<organism evidence="6">
    <name type="scientific">hydrothermal vent metagenome</name>
    <dbReference type="NCBI Taxonomy" id="652676"/>
    <lineage>
        <taxon>unclassified sequences</taxon>
        <taxon>metagenomes</taxon>
        <taxon>ecological metagenomes</taxon>
    </lineage>
</organism>
<dbReference type="Gene3D" id="3.40.50.300">
    <property type="entry name" value="P-loop containing nucleotide triphosphate hydrolases"/>
    <property type="match status" value="1"/>
</dbReference>
<protein>
    <submittedName>
        <fullName evidence="6">tRNA-5-carboxymethylaminomethyl-2-thiouridine(34) synthesis protein MnmE</fullName>
    </submittedName>
</protein>
<sequence length="452" mass="49702">MNNDTIAAIATPSGQGGVGIIRVSGSKASEIAKTISGLCPPPRYAHYGNFSDTNKTIIDNGLTLFFKKPFSFTGEDIVEFQAHGGPVVLDLLLKEILQHNVRPACAGEFSERAFLNNKIDLTQAEAIADLIAADSEQAARAATRSMQGEFSSVIHQLVEELTQLRIYVESALDFPEEEIDFLADDAIANKLKIVQQKLSAVKKAAQQGRLLKEGMTVVIAGKPNAGKSSLLNQLAGRESAIVTEIPGTTRDILREHIQIDGLPLHIIDTAGLRDSDDIVEQEGIKRAKQMLEKADRILFVTDVNNLDSDIDKNIDKKLLEDFPKNIGVTIIYNKIDTKEQTPKIKDEKEVTEIYLSAKIGDGIDLLKNHLKGCMGYQQKSEGQFMARRRHLDAIDGAEKHLLLADKNLHQLQAGELLAEELRFAQQVLSTITGEFSSDDLLGRIFSDFCIGK</sequence>
<name>A0A3B0WPS6_9ZZZZ</name>
<dbReference type="Pfam" id="PF01926">
    <property type="entry name" value="MMR_HSR1"/>
    <property type="match status" value="1"/>
</dbReference>
<dbReference type="GO" id="GO:0030488">
    <property type="term" value="P:tRNA methylation"/>
    <property type="evidence" value="ECO:0007669"/>
    <property type="project" value="TreeGrafter"/>
</dbReference>
<evidence type="ECO:0000256" key="3">
    <source>
        <dbReference type="ARBA" id="ARBA00022741"/>
    </source>
</evidence>
<dbReference type="Pfam" id="PF12631">
    <property type="entry name" value="MnmE_helical"/>
    <property type="match status" value="1"/>
</dbReference>
<dbReference type="InterPro" id="IPR005225">
    <property type="entry name" value="Small_GTP-bd"/>
</dbReference>
<dbReference type="PANTHER" id="PTHR42714">
    <property type="entry name" value="TRNA MODIFICATION GTPASE GTPBP3"/>
    <property type="match status" value="1"/>
</dbReference>
<feature type="domain" description="TrmE-type G" evidence="5">
    <location>
        <begin position="214"/>
        <end position="375"/>
    </location>
</feature>
<gene>
    <name evidence="6" type="ORF">MNBD_GAMMA06-500</name>
</gene>
<dbReference type="InterPro" id="IPR031168">
    <property type="entry name" value="G_TrmE"/>
</dbReference>
<dbReference type="InterPro" id="IPR004520">
    <property type="entry name" value="GTPase_MnmE"/>
</dbReference>
<dbReference type="InterPro" id="IPR027368">
    <property type="entry name" value="MnmE_dom2"/>
</dbReference>
<dbReference type="GO" id="GO:0005525">
    <property type="term" value="F:GTP binding"/>
    <property type="evidence" value="ECO:0007669"/>
    <property type="project" value="UniProtKB-KW"/>
</dbReference>
<dbReference type="InterPro" id="IPR006073">
    <property type="entry name" value="GTP-bd"/>
</dbReference>
<dbReference type="SUPFAM" id="SSF52540">
    <property type="entry name" value="P-loop containing nucleoside triphosphate hydrolases"/>
    <property type="match status" value="1"/>
</dbReference>
<dbReference type="GO" id="GO:0003924">
    <property type="term" value="F:GTPase activity"/>
    <property type="evidence" value="ECO:0007669"/>
    <property type="project" value="InterPro"/>
</dbReference>
<dbReference type="PANTHER" id="PTHR42714:SF2">
    <property type="entry name" value="TRNA MODIFICATION GTPASE GTPBP3, MITOCHONDRIAL"/>
    <property type="match status" value="1"/>
</dbReference>
<dbReference type="Pfam" id="PF10396">
    <property type="entry name" value="TrmE_N"/>
    <property type="match status" value="1"/>
</dbReference>
<keyword evidence="3" id="KW-0547">Nucleotide-binding</keyword>
<dbReference type="InterPro" id="IPR027266">
    <property type="entry name" value="TrmE/GcvT-like"/>
</dbReference>
<accession>A0A3B0WPS6</accession>
<evidence type="ECO:0000256" key="2">
    <source>
        <dbReference type="ARBA" id="ARBA00022694"/>
    </source>
</evidence>
<dbReference type="InterPro" id="IPR025867">
    <property type="entry name" value="MnmE_helical"/>
</dbReference>
<evidence type="ECO:0000256" key="4">
    <source>
        <dbReference type="ARBA" id="ARBA00023134"/>
    </source>
</evidence>